<evidence type="ECO:0000313" key="1">
    <source>
        <dbReference type="EMBL" id="KAI3746310.1"/>
    </source>
</evidence>
<dbReference type="Proteomes" id="UP001055879">
    <property type="component" value="Linkage Group LG03"/>
</dbReference>
<evidence type="ECO:0000313" key="2">
    <source>
        <dbReference type="Proteomes" id="UP001055879"/>
    </source>
</evidence>
<accession>A0ACB9DIF0</accession>
<organism evidence="1 2">
    <name type="scientific">Arctium lappa</name>
    <name type="common">Greater burdock</name>
    <name type="synonym">Lappa major</name>
    <dbReference type="NCBI Taxonomy" id="4217"/>
    <lineage>
        <taxon>Eukaryota</taxon>
        <taxon>Viridiplantae</taxon>
        <taxon>Streptophyta</taxon>
        <taxon>Embryophyta</taxon>
        <taxon>Tracheophyta</taxon>
        <taxon>Spermatophyta</taxon>
        <taxon>Magnoliopsida</taxon>
        <taxon>eudicotyledons</taxon>
        <taxon>Gunneridae</taxon>
        <taxon>Pentapetalae</taxon>
        <taxon>asterids</taxon>
        <taxon>campanulids</taxon>
        <taxon>Asterales</taxon>
        <taxon>Asteraceae</taxon>
        <taxon>Carduoideae</taxon>
        <taxon>Cardueae</taxon>
        <taxon>Arctiinae</taxon>
        <taxon>Arctium</taxon>
    </lineage>
</organism>
<sequence length="341" mass="36784">MKGGGSKLYRNSAGELGFEASNMGMEGSHAAITTRRSKITTDGSGSNCATGSAQGALLFKRKRGRPRKYDSNGNFIRRPSVQSPSQLPLPPLPPLPLIHERARQQPLGSAHHQFRAMGDVHADTTGIDLTPYVIQVSIGEDVAEKILVSFQTGPRCISILSAIGTVCNVVIRQPNSSSYAHLLKYEGIFEILRLSGSFNISEDGKIETGGLSVLLSRTNGHVIGGTLGGSLLAATPVQMVVGSFIPTRKQRHPKKRHQYELRMPTTPNVGRDPEVGTSENPISQARSVHKLQVTSREPTPIPVKTNDGETSYNKEKPRASSLVPSWNVKPSPDLNVVASIE</sequence>
<keyword evidence="2" id="KW-1185">Reference proteome</keyword>
<comment type="caution">
    <text evidence="1">The sequence shown here is derived from an EMBL/GenBank/DDBJ whole genome shotgun (WGS) entry which is preliminary data.</text>
</comment>
<reference evidence="1 2" key="2">
    <citation type="journal article" date="2022" name="Mol. Ecol. Resour.">
        <title>The genomes of chicory, endive, great burdock and yacon provide insights into Asteraceae paleo-polyploidization history and plant inulin production.</title>
        <authorList>
            <person name="Fan W."/>
            <person name="Wang S."/>
            <person name="Wang H."/>
            <person name="Wang A."/>
            <person name="Jiang F."/>
            <person name="Liu H."/>
            <person name="Zhao H."/>
            <person name="Xu D."/>
            <person name="Zhang Y."/>
        </authorList>
    </citation>
    <scope>NUCLEOTIDE SEQUENCE [LARGE SCALE GENOMIC DNA]</scope>
    <source>
        <strain evidence="2">cv. Niubang</strain>
    </source>
</reference>
<protein>
    <submittedName>
        <fullName evidence="1">Uncharacterized protein</fullName>
    </submittedName>
</protein>
<dbReference type="EMBL" id="CM042049">
    <property type="protein sequence ID" value="KAI3746310.1"/>
    <property type="molecule type" value="Genomic_DNA"/>
</dbReference>
<reference evidence="2" key="1">
    <citation type="journal article" date="2022" name="Mol. Ecol. Resour.">
        <title>The genomes of chicory, endive, great burdock and yacon provide insights into Asteraceae palaeo-polyploidization history and plant inulin production.</title>
        <authorList>
            <person name="Fan W."/>
            <person name="Wang S."/>
            <person name="Wang H."/>
            <person name="Wang A."/>
            <person name="Jiang F."/>
            <person name="Liu H."/>
            <person name="Zhao H."/>
            <person name="Xu D."/>
            <person name="Zhang Y."/>
        </authorList>
    </citation>
    <scope>NUCLEOTIDE SEQUENCE [LARGE SCALE GENOMIC DNA]</scope>
    <source>
        <strain evidence="2">cv. Niubang</strain>
    </source>
</reference>
<name>A0ACB9DIF0_ARCLA</name>
<proteinExistence type="predicted"/>
<gene>
    <name evidence="1" type="ORF">L6452_08738</name>
</gene>